<protein>
    <recommendedName>
        <fullName evidence="3">Transposase zinc-ribbon domain-containing protein</fullName>
    </recommendedName>
</protein>
<accession>A0A444L5Z4</accession>
<sequence>MGEIKDVLSSLRRGRGVRVCPECGSTDISPITMTGYISQPTYVCNNCGFQSTIFPEVDMAELKGKKEGRREAD</sequence>
<evidence type="ECO:0008006" key="3">
    <source>
        <dbReference type="Google" id="ProtNLM"/>
    </source>
</evidence>
<dbReference type="EMBL" id="RXGA01000003">
    <property type="protein sequence ID" value="RWX73018.1"/>
    <property type="molecule type" value="Genomic_DNA"/>
</dbReference>
<organism evidence="1 2">
    <name type="scientific">Methanosuratincola subterraneus</name>
    <dbReference type="NCBI Taxonomy" id="2593994"/>
    <lineage>
        <taxon>Archaea</taxon>
        <taxon>Thermoproteota</taxon>
        <taxon>Methanosuratincolia</taxon>
        <taxon>Candidatus Methanomethylicales</taxon>
        <taxon>Candidatus Methanomethylicaceae</taxon>
        <taxon>Candidatus Methanosuratincola (ex Vanwonterghem et al. 2016)</taxon>
    </lineage>
</organism>
<dbReference type="AlphaFoldDB" id="A0A444L5Z4"/>
<comment type="caution">
    <text evidence="1">The sequence shown here is derived from an EMBL/GenBank/DDBJ whole genome shotgun (WGS) entry which is preliminary data.</text>
</comment>
<name>A0A444L5Z4_METS7</name>
<evidence type="ECO:0000313" key="2">
    <source>
        <dbReference type="Proteomes" id="UP000288215"/>
    </source>
</evidence>
<reference evidence="1 2" key="1">
    <citation type="submission" date="2018-12" db="EMBL/GenBank/DDBJ databases">
        <title>The complete genome of the methanogenic archaea of the candidate phylum Verstraetearchaeota, obtained from the metagenome of underground thermal water.</title>
        <authorList>
            <person name="Kadnikov V.V."/>
            <person name="Mardanov A.V."/>
            <person name="Beletsky A.V."/>
            <person name="Karnachuk O.V."/>
            <person name="Ravin N.V."/>
        </authorList>
    </citation>
    <scope>NUCLEOTIDE SEQUENCE [LARGE SCALE GENOMIC DNA]</scope>
    <source>
        <strain evidence="1">Ch88</strain>
    </source>
</reference>
<proteinExistence type="predicted"/>
<dbReference type="Proteomes" id="UP000288215">
    <property type="component" value="Unassembled WGS sequence"/>
</dbReference>
<gene>
    <name evidence="1" type="ORF">Metus_0992</name>
</gene>
<evidence type="ECO:0000313" key="1">
    <source>
        <dbReference type="EMBL" id="RWX73018.1"/>
    </source>
</evidence>